<keyword evidence="2" id="KW-1185">Reference proteome</keyword>
<name>A0A9W9QPW3_PENBR</name>
<comment type="caution">
    <text evidence="1">The sequence shown here is derived from an EMBL/GenBank/DDBJ whole genome shotgun (WGS) entry which is preliminary data.</text>
</comment>
<accession>A0A9W9QPW3</accession>
<dbReference type="AlphaFoldDB" id="A0A9W9QPW3"/>
<gene>
    <name evidence="1" type="ORF">N7541_011105</name>
</gene>
<protein>
    <submittedName>
        <fullName evidence="1">Uncharacterized protein</fullName>
    </submittedName>
</protein>
<evidence type="ECO:0000313" key="1">
    <source>
        <dbReference type="EMBL" id="KAJ5341981.1"/>
    </source>
</evidence>
<reference evidence="1" key="1">
    <citation type="submission" date="2022-12" db="EMBL/GenBank/DDBJ databases">
        <authorList>
            <person name="Petersen C."/>
        </authorList>
    </citation>
    <scope>NUCLEOTIDE SEQUENCE</scope>
    <source>
        <strain evidence="1">IBT 35675</strain>
    </source>
</reference>
<proteinExistence type="predicted"/>
<reference evidence="1" key="2">
    <citation type="journal article" date="2023" name="IMA Fungus">
        <title>Comparative genomic study of the Penicillium genus elucidates a diverse pangenome and 15 lateral gene transfer events.</title>
        <authorList>
            <person name="Petersen C."/>
            <person name="Sorensen T."/>
            <person name="Nielsen M.R."/>
            <person name="Sondergaard T.E."/>
            <person name="Sorensen J.L."/>
            <person name="Fitzpatrick D.A."/>
            <person name="Frisvad J.C."/>
            <person name="Nielsen K.L."/>
        </authorList>
    </citation>
    <scope>NUCLEOTIDE SEQUENCE</scope>
    <source>
        <strain evidence="1">IBT 35675</strain>
    </source>
</reference>
<evidence type="ECO:0000313" key="2">
    <source>
        <dbReference type="Proteomes" id="UP001148299"/>
    </source>
</evidence>
<dbReference type="Proteomes" id="UP001148299">
    <property type="component" value="Unassembled WGS sequence"/>
</dbReference>
<sequence length="172" mass="19682">MASILDKKYIHTWWVQNWNAPEWKEAWAQLIEDVPKIIERSGVAITGPSGDPQTEKPILLDVSAGIAFKGAHGHIRDTFYFLTGFPSYYNPRGLPYDAMFTCNTGGLAYDAVVTCILLRAWELGQDNFDVFSRAGYVSWRPARELYQRMWPDDPIEHMWGVEEEKRPAGGER</sequence>
<dbReference type="EMBL" id="JAPZBR010000008">
    <property type="protein sequence ID" value="KAJ5341981.1"/>
    <property type="molecule type" value="Genomic_DNA"/>
</dbReference>
<organism evidence="1 2">
    <name type="scientific">Penicillium brevicompactum</name>
    <dbReference type="NCBI Taxonomy" id="5074"/>
    <lineage>
        <taxon>Eukaryota</taxon>
        <taxon>Fungi</taxon>
        <taxon>Dikarya</taxon>
        <taxon>Ascomycota</taxon>
        <taxon>Pezizomycotina</taxon>
        <taxon>Eurotiomycetes</taxon>
        <taxon>Eurotiomycetidae</taxon>
        <taxon>Eurotiales</taxon>
        <taxon>Aspergillaceae</taxon>
        <taxon>Penicillium</taxon>
    </lineage>
</organism>